<dbReference type="InterPro" id="IPR032675">
    <property type="entry name" value="LRR_dom_sf"/>
</dbReference>
<dbReference type="EMBL" id="BPWL01000013">
    <property type="protein sequence ID" value="GJJ16148.1"/>
    <property type="molecule type" value="Genomic_DNA"/>
</dbReference>
<feature type="signal peptide" evidence="1">
    <location>
        <begin position="1"/>
        <end position="30"/>
    </location>
</feature>
<evidence type="ECO:0000313" key="2">
    <source>
        <dbReference type="EMBL" id="GJJ16148.1"/>
    </source>
</evidence>
<accession>A0AAV5AT15</accession>
<organism evidence="2 3">
    <name type="scientific">Clathrus columnatus</name>
    <dbReference type="NCBI Taxonomy" id="1419009"/>
    <lineage>
        <taxon>Eukaryota</taxon>
        <taxon>Fungi</taxon>
        <taxon>Dikarya</taxon>
        <taxon>Basidiomycota</taxon>
        <taxon>Agaricomycotina</taxon>
        <taxon>Agaricomycetes</taxon>
        <taxon>Phallomycetidae</taxon>
        <taxon>Phallales</taxon>
        <taxon>Clathraceae</taxon>
        <taxon>Clathrus</taxon>
    </lineage>
</organism>
<proteinExistence type="predicted"/>
<name>A0AAV5AT15_9AGAM</name>
<dbReference type="AlphaFoldDB" id="A0AAV5AT15"/>
<reference evidence="2" key="1">
    <citation type="submission" date="2021-10" db="EMBL/GenBank/DDBJ databases">
        <title>De novo Genome Assembly of Clathrus columnatus (Basidiomycota, Fungi) Using Illumina and Nanopore Sequence Data.</title>
        <authorList>
            <person name="Ogiso-Tanaka E."/>
            <person name="Itagaki H."/>
            <person name="Hosoya T."/>
            <person name="Hosaka K."/>
        </authorList>
    </citation>
    <scope>NUCLEOTIDE SEQUENCE</scope>
    <source>
        <strain evidence="2">MO-923</strain>
    </source>
</reference>
<protein>
    <submittedName>
        <fullName evidence="2">Uncharacterized protein</fullName>
    </submittedName>
</protein>
<keyword evidence="1" id="KW-0732">Signal</keyword>
<feature type="chain" id="PRO_5043540034" evidence="1">
    <location>
        <begin position="31"/>
        <end position="489"/>
    </location>
</feature>
<evidence type="ECO:0000313" key="3">
    <source>
        <dbReference type="Proteomes" id="UP001050691"/>
    </source>
</evidence>
<evidence type="ECO:0000256" key="1">
    <source>
        <dbReference type="SAM" id="SignalP"/>
    </source>
</evidence>
<sequence>MRYSEGLSSHMAHFLDTIVLSLALICHTHTFEEPTIIPDRLHFQILFADIRMRKVWKFLASQPQLAKSVRSIKLSSRSIIKAEDLPPVLSGLAETAPQHVPVSNRDIAFLKSAVLHMSLLKEISWSYLSRISPQQLIDISHALTTSAHCLEGLSINLFHLKTIIRDQQQMKRLSIWSLTSLKRVALRSQSPSPDAIRMILSCPDIEDLYSCATSHSNTFPFYMMQQANWTKLRRLWLQPLFLSNGEERGMDIPAIITSFFVRHPNIECLYFGVSSDTPVPTLPPSSLPKLRSLSTSSLTMVTFLLSKSVISRLVHLTCTVAYFDNNTLPQMDKLESLCLFANGLNGPDLIHLFLSRAPNLKKISLSIRKKEVPDPSNWGCIRTKWPVRLWDKDAQDQYTELFLKYPQSKLTHIYIGSPLITGGDHDSVKIQIGTLCEKLSALQALKYVHVNPDHVELERDENGAYSGYHFLSHGDTEYSSSWGGFFSDF</sequence>
<dbReference type="Gene3D" id="3.80.10.10">
    <property type="entry name" value="Ribonuclease Inhibitor"/>
    <property type="match status" value="1"/>
</dbReference>
<dbReference type="SUPFAM" id="SSF52058">
    <property type="entry name" value="L domain-like"/>
    <property type="match status" value="1"/>
</dbReference>
<keyword evidence="3" id="KW-1185">Reference proteome</keyword>
<comment type="caution">
    <text evidence="2">The sequence shown here is derived from an EMBL/GenBank/DDBJ whole genome shotgun (WGS) entry which is preliminary data.</text>
</comment>
<gene>
    <name evidence="2" type="ORF">Clacol_010428</name>
</gene>
<dbReference type="Proteomes" id="UP001050691">
    <property type="component" value="Unassembled WGS sequence"/>
</dbReference>